<sequence>MEQDLTATLALLAATPDTLDALLRHLPEALIHSNEGPGTWTVTEVLAHLIHGERTDWLPLVEILLRAGESETFPIFQREGHLGDSRSVTELLTEFAELRAASIAQLHALGLTPQDLERRGRHPVFGLVTLSQLLATWPTHDLSHLHQISRILASQYREAVGPWSRYLGVLHCDGHSGKA</sequence>
<protein>
    <recommendedName>
        <fullName evidence="1">DinB-like domain-containing protein</fullName>
    </recommendedName>
</protein>
<keyword evidence="3" id="KW-1185">Reference proteome</keyword>
<dbReference type="InterPro" id="IPR034660">
    <property type="entry name" value="DinB/YfiT-like"/>
</dbReference>
<feature type="domain" description="DinB-like" evidence="1">
    <location>
        <begin position="12"/>
        <end position="148"/>
    </location>
</feature>
<proteinExistence type="predicted"/>
<dbReference type="SUPFAM" id="SSF109854">
    <property type="entry name" value="DinB/YfiT-like putative metalloenzymes"/>
    <property type="match status" value="1"/>
</dbReference>
<evidence type="ECO:0000313" key="3">
    <source>
        <dbReference type="Proteomes" id="UP000540989"/>
    </source>
</evidence>
<evidence type="ECO:0000313" key="2">
    <source>
        <dbReference type="EMBL" id="MBB5058528.1"/>
    </source>
</evidence>
<name>A0A7W7ZF37_9BACT</name>
<dbReference type="Gene3D" id="1.20.120.450">
    <property type="entry name" value="dinb family like domain"/>
    <property type="match status" value="1"/>
</dbReference>
<dbReference type="Pfam" id="PF12867">
    <property type="entry name" value="DinB_2"/>
    <property type="match status" value="1"/>
</dbReference>
<gene>
    <name evidence="2" type="ORF">HDF16_003242</name>
</gene>
<dbReference type="EMBL" id="JACHIP010000004">
    <property type="protein sequence ID" value="MBB5058528.1"/>
    <property type="molecule type" value="Genomic_DNA"/>
</dbReference>
<comment type="caution">
    <text evidence="2">The sequence shown here is derived from an EMBL/GenBank/DDBJ whole genome shotgun (WGS) entry which is preliminary data.</text>
</comment>
<dbReference type="Proteomes" id="UP000540989">
    <property type="component" value="Unassembled WGS sequence"/>
</dbReference>
<organism evidence="2 3">
    <name type="scientific">Granulicella aggregans</name>
    <dbReference type="NCBI Taxonomy" id="474949"/>
    <lineage>
        <taxon>Bacteria</taxon>
        <taxon>Pseudomonadati</taxon>
        <taxon>Acidobacteriota</taxon>
        <taxon>Terriglobia</taxon>
        <taxon>Terriglobales</taxon>
        <taxon>Acidobacteriaceae</taxon>
        <taxon>Granulicella</taxon>
    </lineage>
</organism>
<reference evidence="2 3" key="1">
    <citation type="submission" date="2020-08" db="EMBL/GenBank/DDBJ databases">
        <title>Genomic Encyclopedia of Type Strains, Phase IV (KMG-V): Genome sequencing to study the core and pangenomes of soil and plant-associated prokaryotes.</title>
        <authorList>
            <person name="Whitman W."/>
        </authorList>
    </citation>
    <scope>NUCLEOTIDE SEQUENCE [LARGE SCALE GENOMIC DNA]</scope>
    <source>
        <strain evidence="2 3">M8UP14</strain>
    </source>
</reference>
<dbReference type="RefSeq" id="WP_184218250.1">
    <property type="nucleotide sequence ID" value="NZ_JACHIP010000004.1"/>
</dbReference>
<dbReference type="AlphaFoldDB" id="A0A7W7ZF37"/>
<dbReference type="InterPro" id="IPR024775">
    <property type="entry name" value="DinB-like"/>
</dbReference>
<evidence type="ECO:0000259" key="1">
    <source>
        <dbReference type="Pfam" id="PF12867"/>
    </source>
</evidence>
<accession>A0A7W7ZF37</accession>